<keyword evidence="5" id="KW-0479">Metal-binding</keyword>
<comment type="similarity">
    <text evidence="3">Belongs to the metallophosphoesterase superfamily. MPPE1 family.</text>
</comment>
<dbReference type="GO" id="GO:0016020">
    <property type="term" value="C:membrane"/>
    <property type="evidence" value="ECO:0007669"/>
    <property type="project" value="UniProtKB-SubCell"/>
</dbReference>
<evidence type="ECO:0000256" key="4">
    <source>
        <dbReference type="ARBA" id="ARBA00022692"/>
    </source>
</evidence>
<evidence type="ECO:0000256" key="1">
    <source>
        <dbReference type="ARBA" id="ARBA00001936"/>
    </source>
</evidence>
<keyword evidence="13" id="KW-1185">Reference proteome</keyword>
<evidence type="ECO:0000256" key="8">
    <source>
        <dbReference type="ARBA" id="ARBA00023136"/>
    </source>
</evidence>
<keyword evidence="4 10" id="KW-0812">Transmembrane</keyword>
<evidence type="ECO:0000256" key="9">
    <source>
        <dbReference type="ARBA" id="ARBA00023211"/>
    </source>
</evidence>
<evidence type="ECO:0000256" key="5">
    <source>
        <dbReference type="ARBA" id="ARBA00022723"/>
    </source>
</evidence>
<comment type="subcellular location">
    <subcellularLocation>
        <location evidence="2">Membrane</location>
        <topology evidence="2">Multi-pass membrane protein</topology>
    </subcellularLocation>
</comment>
<keyword evidence="7 10" id="KW-1133">Transmembrane helix</keyword>
<accession>A0ABD2NYS9</accession>
<evidence type="ECO:0000256" key="3">
    <source>
        <dbReference type="ARBA" id="ARBA00008895"/>
    </source>
</evidence>
<sequence length="379" mass="44507">MMPIFGKPEFFLKLFCFSLVLFVYCEYLVYYSIINRCEWPQLKKENEDPKIEETNEKPVRIMVIADTHLLGPRKGHWFDKLRREWQMHRAFQTAVHLLQPELVFILGDIMDEGFYCSPEEFQKYIRRFKKLFAVPEQTKLYTIAGNHDVGFHYEISPYRIQKFNDGFNSTSVQLISLRGNHFVLVNSMALEGDGCFLCRDVEKQLTNIEKLLKCSRKSYTGKCNQKKLDIYSKPILMQHYPLYRQSDMECTDFDAAPMPIRQERFKETWDCLSKEATYQILNQIKPRLALSGHTHHGCTRKLPVGGGLEITLPSFSWRNKNNPTLGLGVFTPSNYAFVKCSIPEESTVIVIYISGIIAILLWSIYTYFSYRRRRLLKYL</sequence>
<dbReference type="Proteomes" id="UP001516400">
    <property type="component" value="Unassembled WGS sequence"/>
</dbReference>
<dbReference type="InterPro" id="IPR004843">
    <property type="entry name" value="Calcineurin-like_PHP"/>
</dbReference>
<evidence type="ECO:0000313" key="13">
    <source>
        <dbReference type="Proteomes" id="UP001516400"/>
    </source>
</evidence>
<feature type="domain" description="Calcineurin-like phosphoesterase" evidence="11">
    <location>
        <begin position="60"/>
        <end position="296"/>
    </location>
</feature>
<dbReference type="InterPro" id="IPR033308">
    <property type="entry name" value="PGAP5/Cdc1/Ted1"/>
</dbReference>
<gene>
    <name evidence="12" type="ORF">HHI36_006665</name>
</gene>
<comment type="caution">
    <text evidence="12">The sequence shown here is derived from an EMBL/GenBank/DDBJ whole genome shotgun (WGS) entry which is preliminary data.</text>
</comment>
<dbReference type="SUPFAM" id="SSF56300">
    <property type="entry name" value="Metallo-dependent phosphatases"/>
    <property type="match status" value="1"/>
</dbReference>
<evidence type="ECO:0000256" key="2">
    <source>
        <dbReference type="ARBA" id="ARBA00004141"/>
    </source>
</evidence>
<feature type="transmembrane region" description="Helical" evidence="10">
    <location>
        <begin position="349"/>
        <end position="368"/>
    </location>
</feature>
<dbReference type="Pfam" id="PF00149">
    <property type="entry name" value="Metallophos"/>
    <property type="match status" value="1"/>
</dbReference>
<name>A0ABD2NYS9_9CUCU</name>
<keyword evidence="6" id="KW-0378">Hydrolase</keyword>
<dbReference type="AlphaFoldDB" id="A0ABD2NYS9"/>
<evidence type="ECO:0000256" key="10">
    <source>
        <dbReference type="SAM" id="Phobius"/>
    </source>
</evidence>
<keyword evidence="8 10" id="KW-0472">Membrane</keyword>
<organism evidence="12 13">
    <name type="scientific">Cryptolaemus montrouzieri</name>
    <dbReference type="NCBI Taxonomy" id="559131"/>
    <lineage>
        <taxon>Eukaryota</taxon>
        <taxon>Metazoa</taxon>
        <taxon>Ecdysozoa</taxon>
        <taxon>Arthropoda</taxon>
        <taxon>Hexapoda</taxon>
        <taxon>Insecta</taxon>
        <taxon>Pterygota</taxon>
        <taxon>Neoptera</taxon>
        <taxon>Endopterygota</taxon>
        <taxon>Coleoptera</taxon>
        <taxon>Polyphaga</taxon>
        <taxon>Cucujiformia</taxon>
        <taxon>Coccinelloidea</taxon>
        <taxon>Coccinellidae</taxon>
        <taxon>Scymninae</taxon>
        <taxon>Scymnini</taxon>
        <taxon>Cryptolaemus</taxon>
    </lineage>
</organism>
<protein>
    <recommendedName>
        <fullName evidence="11">Calcineurin-like phosphoesterase domain-containing protein</fullName>
    </recommendedName>
</protein>
<dbReference type="InterPro" id="IPR029052">
    <property type="entry name" value="Metallo-depent_PP-like"/>
</dbReference>
<keyword evidence="9" id="KW-0464">Manganese</keyword>
<dbReference type="GO" id="GO:0046872">
    <property type="term" value="F:metal ion binding"/>
    <property type="evidence" value="ECO:0007669"/>
    <property type="project" value="UniProtKB-KW"/>
</dbReference>
<evidence type="ECO:0000256" key="6">
    <source>
        <dbReference type="ARBA" id="ARBA00022801"/>
    </source>
</evidence>
<comment type="cofactor">
    <cofactor evidence="1">
        <name>Mn(2+)</name>
        <dbReference type="ChEBI" id="CHEBI:29035"/>
    </cofactor>
</comment>
<reference evidence="12 13" key="1">
    <citation type="journal article" date="2021" name="BMC Biol.">
        <title>Horizontally acquired antibacterial genes associated with adaptive radiation of ladybird beetles.</title>
        <authorList>
            <person name="Li H.S."/>
            <person name="Tang X.F."/>
            <person name="Huang Y.H."/>
            <person name="Xu Z.Y."/>
            <person name="Chen M.L."/>
            <person name="Du X.Y."/>
            <person name="Qiu B.Y."/>
            <person name="Chen P.T."/>
            <person name="Zhang W."/>
            <person name="Slipinski A."/>
            <person name="Escalona H.E."/>
            <person name="Waterhouse R.M."/>
            <person name="Zwick A."/>
            <person name="Pang H."/>
        </authorList>
    </citation>
    <scope>NUCLEOTIDE SEQUENCE [LARGE SCALE GENOMIC DNA]</scope>
    <source>
        <strain evidence="12">SYSU2018</strain>
    </source>
</reference>
<dbReference type="PANTHER" id="PTHR13315:SF0">
    <property type="entry name" value="METALLOPHOSPHOESTERASE 1"/>
    <property type="match status" value="1"/>
</dbReference>
<dbReference type="PANTHER" id="PTHR13315">
    <property type="entry name" value="METALLO PHOSPHOESTERASE RELATED"/>
    <property type="match status" value="1"/>
</dbReference>
<evidence type="ECO:0000313" key="12">
    <source>
        <dbReference type="EMBL" id="KAL3283526.1"/>
    </source>
</evidence>
<dbReference type="Gene3D" id="3.60.21.10">
    <property type="match status" value="1"/>
</dbReference>
<dbReference type="EMBL" id="JABFTP020000144">
    <property type="protein sequence ID" value="KAL3283526.1"/>
    <property type="molecule type" value="Genomic_DNA"/>
</dbReference>
<proteinExistence type="inferred from homology"/>
<dbReference type="GO" id="GO:0016787">
    <property type="term" value="F:hydrolase activity"/>
    <property type="evidence" value="ECO:0007669"/>
    <property type="project" value="UniProtKB-KW"/>
</dbReference>
<evidence type="ECO:0000256" key="7">
    <source>
        <dbReference type="ARBA" id="ARBA00022989"/>
    </source>
</evidence>
<evidence type="ECO:0000259" key="11">
    <source>
        <dbReference type="Pfam" id="PF00149"/>
    </source>
</evidence>